<dbReference type="PANTHER" id="PTHR10458">
    <property type="entry name" value="PEPTIDE DEFORMYLASE"/>
    <property type="match status" value="1"/>
</dbReference>
<comment type="cofactor">
    <cofactor evidence="2">
        <name>Fe(2+)</name>
        <dbReference type="ChEBI" id="CHEBI:29033"/>
    </cofactor>
    <text evidence="2">Binds 1 Fe(2+) ion.</text>
</comment>
<comment type="catalytic activity">
    <reaction evidence="2">
        <text>N-terminal N-formyl-L-methionyl-[peptide] + H2O = N-terminal L-methionyl-[peptide] + formate</text>
        <dbReference type="Rhea" id="RHEA:24420"/>
        <dbReference type="Rhea" id="RHEA-COMP:10639"/>
        <dbReference type="Rhea" id="RHEA-COMP:10640"/>
        <dbReference type="ChEBI" id="CHEBI:15377"/>
        <dbReference type="ChEBI" id="CHEBI:15740"/>
        <dbReference type="ChEBI" id="CHEBI:49298"/>
        <dbReference type="ChEBI" id="CHEBI:64731"/>
        <dbReference type="EC" id="3.5.1.88"/>
    </reaction>
</comment>
<dbReference type="Gene3D" id="1.10.260.40">
    <property type="entry name" value="lambda repressor-like DNA-binding domains"/>
    <property type="match status" value="1"/>
</dbReference>
<dbReference type="CDD" id="cd00093">
    <property type="entry name" value="HTH_XRE"/>
    <property type="match status" value="1"/>
</dbReference>
<accession>A0A1V9A6Y2</accession>
<dbReference type="PANTHER" id="PTHR10458:SF22">
    <property type="entry name" value="PEPTIDE DEFORMYLASE"/>
    <property type="match status" value="1"/>
</dbReference>
<comment type="caution">
    <text evidence="4">The sequence shown here is derived from an EMBL/GenBank/DDBJ whole genome shotgun (WGS) entry which is preliminary data.</text>
</comment>
<keyword evidence="2" id="KW-0479">Metal-binding</keyword>
<dbReference type="SUPFAM" id="SSF56420">
    <property type="entry name" value="Peptide deformylase"/>
    <property type="match status" value="1"/>
</dbReference>
<organism evidence="4 5">
    <name type="scientific">Saccharomonospora piscinae</name>
    <dbReference type="NCBI Taxonomy" id="687388"/>
    <lineage>
        <taxon>Bacteria</taxon>
        <taxon>Bacillati</taxon>
        <taxon>Actinomycetota</taxon>
        <taxon>Actinomycetes</taxon>
        <taxon>Pseudonocardiales</taxon>
        <taxon>Pseudonocardiaceae</taxon>
        <taxon>Saccharomonospora</taxon>
    </lineage>
</organism>
<keyword evidence="5" id="KW-1185">Reference proteome</keyword>
<keyword evidence="2" id="KW-0378">Hydrolase</keyword>
<dbReference type="AlphaFoldDB" id="A0A1V9A6Y2"/>
<gene>
    <name evidence="2" type="primary">def</name>
    <name evidence="4" type="ORF">B1813_12010</name>
</gene>
<dbReference type="PROSITE" id="PS50943">
    <property type="entry name" value="HTH_CROC1"/>
    <property type="match status" value="1"/>
</dbReference>
<dbReference type="GO" id="GO:0006412">
    <property type="term" value="P:translation"/>
    <property type="evidence" value="ECO:0007669"/>
    <property type="project" value="UniProtKB-UniRule"/>
</dbReference>
<dbReference type="InterPro" id="IPR023635">
    <property type="entry name" value="Peptide_deformylase"/>
</dbReference>
<evidence type="ECO:0000313" key="5">
    <source>
        <dbReference type="Proteomes" id="UP000192591"/>
    </source>
</evidence>
<dbReference type="InterPro" id="IPR001387">
    <property type="entry name" value="Cro/C1-type_HTH"/>
</dbReference>
<dbReference type="EMBL" id="MWIH01000005">
    <property type="protein sequence ID" value="OQO92851.1"/>
    <property type="molecule type" value="Genomic_DNA"/>
</dbReference>
<dbReference type="Pfam" id="PF01327">
    <property type="entry name" value="Pep_deformylase"/>
    <property type="match status" value="1"/>
</dbReference>
<dbReference type="Proteomes" id="UP000192591">
    <property type="component" value="Unassembled WGS sequence"/>
</dbReference>
<dbReference type="SUPFAM" id="SSF47413">
    <property type="entry name" value="lambda repressor-like DNA-binding domains"/>
    <property type="match status" value="1"/>
</dbReference>
<dbReference type="Gene3D" id="3.90.45.10">
    <property type="entry name" value="Peptide deformylase"/>
    <property type="match status" value="1"/>
</dbReference>
<proteinExistence type="inferred from homology"/>
<dbReference type="InterPro" id="IPR036821">
    <property type="entry name" value="Peptide_deformylase_sf"/>
</dbReference>
<protein>
    <recommendedName>
        <fullName evidence="2">Peptide deformylase</fullName>
        <shortName evidence="2">PDF</shortName>
        <ecNumber evidence="2">3.5.1.88</ecNumber>
    </recommendedName>
    <alternativeName>
        <fullName evidence="2">Polypeptide deformylase</fullName>
    </alternativeName>
</protein>
<evidence type="ECO:0000256" key="2">
    <source>
        <dbReference type="HAMAP-Rule" id="MF_00163"/>
    </source>
</evidence>
<feature type="binding site" evidence="2">
    <location>
        <position position="465"/>
    </location>
    <ligand>
        <name>Fe cation</name>
        <dbReference type="ChEBI" id="CHEBI:24875"/>
    </ligand>
</feature>
<dbReference type="RefSeq" id="WP_081191848.1">
    <property type="nucleotide sequence ID" value="NZ_MWIH01000005.1"/>
</dbReference>
<feature type="binding site" evidence="2">
    <location>
        <position position="469"/>
    </location>
    <ligand>
        <name>Fe cation</name>
        <dbReference type="ChEBI" id="CHEBI:24875"/>
    </ligand>
</feature>
<dbReference type="GO" id="GO:0046872">
    <property type="term" value="F:metal ion binding"/>
    <property type="evidence" value="ECO:0007669"/>
    <property type="project" value="UniProtKB-KW"/>
</dbReference>
<feature type="domain" description="HTH cro/C1-type" evidence="3">
    <location>
        <begin position="20"/>
        <end position="56"/>
    </location>
</feature>
<dbReference type="HAMAP" id="MF_00163">
    <property type="entry name" value="Pep_deformylase"/>
    <property type="match status" value="1"/>
</dbReference>
<comment type="function">
    <text evidence="2">Removes the formyl group from the N-terminal Met of newly synthesized proteins. Requires at least a dipeptide for an efficient rate of reaction. N-terminal L-methionine is a prerequisite for activity but the enzyme has broad specificity at other positions.</text>
</comment>
<dbReference type="GO" id="GO:0003677">
    <property type="term" value="F:DNA binding"/>
    <property type="evidence" value="ECO:0007669"/>
    <property type="project" value="InterPro"/>
</dbReference>
<evidence type="ECO:0000256" key="1">
    <source>
        <dbReference type="ARBA" id="ARBA00010759"/>
    </source>
</evidence>
<dbReference type="SMART" id="SM00530">
    <property type="entry name" value="HTH_XRE"/>
    <property type="match status" value="1"/>
</dbReference>
<keyword evidence="2" id="KW-0408">Iron</keyword>
<dbReference type="InterPro" id="IPR010982">
    <property type="entry name" value="Lambda_DNA-bd_dom_sf"/>
</dbReference>
<dbReference type="Pfam" id="PF13560">
    <property type="entry name" value="HTH_31"/>
    <property type="match status" value="1"/>
</dbReference>
<evidence type="ECO:0000259" key="3">
    <source>
        <dbReference type="PROSITE" id="PS50943"/>
    </source>
</evidence>
<dbReference type="STRING" id="1962155.B1813_12010"/>
<evidence type="ECO:0000313" key="4">
    <source>
        <dbReference type="EMBL" id="OQO92851.1"/>
    </source>
</evidence>
<comment type="similarity">
    <text evidence="1 2">Belongs to the polypeptide deformylase family.</text>
</comment>
<keyword evidence="2" id="KW-0648">Protein biosynthesis</keyword>
<dbReference type="PRINTS" id="PR01576">
    <property type="entry name" value="PDEFORMYLASE"/>
</dbReference>
<reference evidence="4 5" key="1">
    <citation type="submission" date="2017-02" db="EMBL/GenBank/DDBJ databases">
        <title>Draft genome of Saccharomonospora sp. 154.</title>
        <authorList>
            <person name="Alonso-Carmona G.S."/>
            <person name="De La Haba R."/>
            <person name="Vera-Gargallo B."/>
            <person name="Sandoval-Trujillo A.H."/>
            <person name="Ramirez-Duran N."/>
            <person name="Ventosa A."/>
        </authorList>
    </citation>
    <scope>NUCLEOTIDE SEQUENCE [LARGE SCALE GENOMIC DNA]</scope>
    <source>
        <strain evidence="4 5">LRS4.154</strain>
    </source>
</reference>
<sequence>MPTGTTGPADAEVNVFAVELKRWRDVRGHSRATLAKAMGYDRSYVSKVESGAERPSEAFAAHAEKALRAGGALRTAFRDFETSRPTKLRPPAAPLPEPHAGNANLIVNHDDATLRYENGGYRLTQRRHLVNQSNEPITRYLVRISVDRYPGDPERSNQLYSENPLTWDEIGLRAWHGRNRSNPMNWTAHHDRDAFKEVWLLFAGEHGHFPLYPGESCWIEYEYTVSEKHWGNWFQRAVRLPTRTLSVCLDFPAELAAQVWGLHTSMTAQAMPFATAIGRDDTGDRHVFSWSCEDPPLHARYRLEWHFRGCAATSGGAGPRPSEVMAALGIVQDSNPALRRVARSFELPVEAEDAHRVLTALNSAAERVSQVHTFGKGMGIAAPQIGIDRAAAIVHTPDGEFISLFNPVVIEEAGDVDEQYEGCLSFFDVRGQVPRTQVIHVEHTTLDGRKKITMFERGIARLVAHEVDHLHGHLYTDRMREGVAPIPVEQYRGTGTNWSY</sequence>
<feature type="binding site" evidence="2">
    <location>
        <position position="423"/>
    </location>
    <ligand>
        <name>Fe cation</name>
        <dbReference type="ChEBI" id="CHEBI:24875"/>
    </ligand>
</feature>
<dbReference type="GO" id="GO:0042586">
    <property type="term" value="F:peptide deformylase activity"/>
    <property type="evidence" value="ECO:0007669"/>
    <property type="project" value="UniProtKB-UniRule"/>
</dbReference>
<dbReference type="EC" id="3.5.1.88" evidence="2"/>
<name>A0A1V9A6Y2_SACPI</name>
<feature type="active site" evidence="2">
    <location>
        <position position="466"/>
    </location>
</feature>